<dbReference type="PANTHER" id="PTHR34203">
    <property type="entry name" value="METHYLTRANSFERASE, FKBM FAMILY PROTEIN"/>
    <property type="match status" value="1"/>
</dbReference>
<proteinExistence type="predicted"/>
<sequence>MNTLIKIYNAVPFSVKQFMRKSMLLKRLFESVNFKLLRAEINRNYQQYVVKFSFIAPIKEASKAQKQGVETTLLNNSIKLCNLHKTDRQDLTVLDIGANFGFLSLVWAQTICKENGRVVAFEPNRYVFESFAKSIVKNNLGTTIMLEHSAVGFENKMVKLFLNNTTSNVLMSEVAIDSVSSPMVTIDTYMDTNNMNRCDLIKIDVDGIELDILKGSIKTIEAFKPIFIVETNNNLEIINFFKEKNYKVLDMALKVYVSGSVLPPNIFCVPN</sequence>
<evidence type="ECO:0000259" key="1">
    <source>
        <dbReference type="Pfam" id="PF05050"/>
    </source>
</evidence>
<dbReference type="PANTHER" id="PTHR34203:SF15">
    <property type="entry name" value="SLL1173 PROTEIN"/>
    <property type="match status" value="1"/>
</dbReference>
<dbReference type="RefSeq" id="WP_116524004.1">
    <property type="nucleotide sequence ID" value="NZ_QRDX01000004.1"/>
</dbReference>
<dbReference type="SUPFAM" id="SSF53335">
    <property type="entry name" value="S-adenosyl-L-methionine-dependent methyltransferases"/>
    <property type="match status" value="1"/>
</dbReference>
<dbReference type="AlphaFoldDB" id="A0A3D9HHC1"/>
<dbReference type="NCBIfam" id="TIGR01444">
    <property type="entry name" value="fkbM_fam"/>
    <property type="match status" value="1"/>
</dbReference>
<dbReference type="InterPro" id="IPR029063">
    <property type="entry name" value="SAM-dependent_MTases_sf"/>
</dbReference>
<keyword evidence="2" id="KW-0808">Transferase</keyword>
<protein>
    <submittedName>
        <fullName evidence="2">FkbM family methyltransferase</fullName>
    </submittedName>
</protein>
<dbReference type="GO" id="GO:0008168">
    <property type="term" value="F:methyltransferase activity"/>
    <property type="evidence" value="ECO:0007669"/>
    <property type="project" value="UniProtKB-KW"/>
</dbReference>
<organism evidence="2 3">
    <name type="scientific">Seonamhaeicola aphaedonensis</name>
    <dbReference type="NCBI Taxonomy" id="1461338"/>
    <lineage>
        <taxon>Bacteria</taxon>
        <taxon>Pseudomonadati</taxon>
        <taxon>Bacteroidota</taxon>
        <taxon>Flavobacteriia</taxon>
        <taxon>Flavobacteriales</taxon>
        <taxon>Flavobacteriaceae</taxon>
    </lineage>
</organism>
<dbReference type="Pfam" id="PF05050">
    <property type="entry name" value="Methyltransf_21"/>
    <property type="match status" value="1"/>
</dbReference>
<dbReference type="InterPro" id="IPR006342">
    <property type="entry name" value="FkbM_mtfrase"/>
</dbReference>
<name>A0A3D9HHC1_9FLAO</name>
<keyword evidence="3" id="KW-1185">Reference proteome</keyword>
<feature type="domain" description="Methyltransferase FkbM" evidence="1">
    <location>
        <begin position="95"/>
        <end position="247"/>
    </location>
</feature>
<reference evidence="2 3" key="1">
    <citation type="submission" date="2018-07" db="EMBL/GenBank/DDBJ databases">
        <title>Genomic Encyclopedia of Type Strains, Phase III (KMG-III): the genomes of soil and plant-associated and newly described type strains.</title>
        <authorList>
            <person name="Whitman W."/>
        </authorList>
    </citation>
    <scope>NUCLEOTIDE SEQUENCE [LARGE SCALE GENOMIC DNA]</scope>
    <source>
        <strain evidence="2 3">CECT 8487</strain>
    </source>
</reference>
<dbReference type="Proteomes" id="UP000256629">
    <property type="component" value="Unassembled WGS sequence"/>
</dbReference>
<dbReference type="EMBL" id="QRDX01000004">
    <property type="protein sequence ID" value="RED48356.1"/>
    <property type="molecule type" value="Genomic_DNA"/>
</dbReference>
<keyword evidence="2" id="KW-0489">Methyltransferase</keyword>
<accession>A0A3D9HHC1</accession>
<comment type="caution">
    <text evidence="2">The sequence shown here is derived from an EMBL/GenBank/DDBJ whole genome shotgun (WGS) entry which is preliminary data.</text>
</comment>
<evidence type="ECO:0000313" key="2">
    <source>
        <dbReference type="EMBL" id="RED48356.1"/>
    </source>
</evidence>
<evidence type="ECO:0000313" key="3">
    <source>
        <dbReference type="Proteomes" id="UP000256629"/>
    </source>
</evidence>
<dbReference type="OrthoDB" id="9812600at2"/>
<dbReference type="InterPro" id="IPR052514">
    <property type="entry name" value="SAM-dependent_MTase"/>
</dbReference>
<gene>
    <name evidence="2" type="ORF">DFQ02_104202</name>
</gene>
<dbReference type="Gene3D" id="3.40.50.150">
    <property type="entry name" value="Vaccinia Virus protein VP39"/>
    <property type="match status" value="1"/>
</dbReference>
<dbReference type="GO" id="GO:0032259">
    <property type="term" value="P:methylation"/>
    <property type="evidence" value="ECO:0007669"/>
    <property type="project" value="UniProtKB-KW"/>
</dbReference>